<sequence>MLMNQRTALVQPHSTEAEMSVLGSMMLDSDAAERVAEMLQPEDFYHPAHQILYRAMSSMHERNYPIDLLTVQEELRRLGQLEEVGGVPALVNLLESVPTAANAEHYARIVKEKSTLRRLLRAA</sequence>
<keyword evidence="9" id="KW-0238">DNA-binding</keyword>
<keyword evidence="3" id="KW-0639">Primosome</keyword>
<keyword evidence="8" id="KW-0067">ATP-binding</keyword>
<dbReference type="GO" id="GO:0016787">
    <property type="term" value="F:hydrolase activity"/>
    <property type="evidence" value="ECO:0007669"/>
    <property type="project" value="UniProtKB-KW"/>
</dbReference>
<dbReference type="GO" id="GO:0043139">
    <property type="term" value="F:5'-3' DNA helicase activity"/>
    <property type="evidence" value="ECO:0007669"/>
    <property type="project" value="UniProtKB-EC"/>
</dbReference>
<dbReference type="GO" id="GO:0003677">
    <property type="term" value="F:DNA binding"/>
    <property type="evidence" value="ECO:0007669"/>
    <property type="project" value="UniProtKB-KW"/>
</dbReference>
<dbReference type="Gene3D" id="1.10.860.10">
    <property type="entry name" value="DNAb Helicase, Chain A"/>
    <property type="match status" value="1"/>
</dbReference>
<comment type="subunit">
    <text evidence="2">Homohexamer.</text>
</comment>
<keyword evidence="5" id="KW-0547">Nucleotide-binding</keyword>
<proteinExistence type="inferred from homology"/>
<evidence type="ECO:0000256" key="11">
    <source>
        <dbReference type="ARBA" id="ARBA00044969"/>
    </source>
</evidence>
<evidence type="ECO:0000256" key="9">
    <source>
        <dbReference type="ARBA" id="ARBA00023125"/>
    </source>
</evidence>
<dbReference type="EC" id="5.6.2.3" evidence="11"/>
<feature type="domain" description="DNA helicase DnaB-like N-terminal" evidence="13">
    <location>
        <begin position="11"/>
        <end position="112"/>
    </location>
</feature>
<dbReference type="InterPro" id="IPR016136">
    <property type="entry name" value="DNA_helicase_N/primase_C"/>
</dbReference>
<evidence type="ECO:0000256" key="6">
    <source>
        <dbReference type="ARBA" id="ARBA00022801"/>
    </source>
</evidence>
<dbReference type="InterPro" id="IPR007693">
    <property type="entry name" value="DNA_helicase_DnaB-like_N"/>
</dbReference>
<comment type="similarity">
    <text evidence="1">Belongs to the helicase family. DnaB subfamily.</text>
</comment>
<name>A0A2N6L4L2_9CYAN</name>
<dbReference type="GO" id="GO:0006269">
    <property type="term" value="P:DNA replication, synthesis of primer"/>
    <property type="evidence" value="ECO:0007669"/>
    <property type="project" value="UniProtKB-KW"/>
</dbReference>
<keyword evidence="10" id="KW-0413">Isomerase</keyword>
<keyword evidence="6" id="KW-0378">Hydrolase</keyword>
<evidence type="ECO:0000256" key="4">
    <source>
        <dbReference type="ARBA" id="ARBA00022705"/>
    </source>
</evidence>
<evidence type="ECO:0000256" key="12">
    <source>
        <dbReference type="ARBA" id="ARBA00048954"/>
    </source>
</evidence>
<feature type="non-terminal residue" evidence="14">
    <location>
        <position position="123"/>
    </location>
</feature>
<evidence type="ECO:0000256" key="10">
    <source>
        <dbReference type="ARBA" id="ARBA00023235"/>
    </source>
</evidence>
<comment type="catalytic activity">
    <reaction evidence="12">
        <text>ATP + H2O = ADP + phosphate + H(+)</text>
        <dbReference type="Rhea" id="RHEA:13065"/>
        <dbReference type="ChEBI" id="CHEBI:15377"/>
        <dbReference type="ChEBI" id="CHEBI:15378"/>
        <dbReference type="ChEBI" id="CHEBI:30616"/>
        <dbReference type="ChEBI" id="CHEBI:43474"/>
        <dbReference type="ChEBI" id="CHEBI:456216"/>
        <dbReference type="EC" id="5.6.2.3"/>
    </reaction>
</comment>
<dbReference type="InterPro" id="IPR036185">
    <property type="entry name" value="DNA_heli_DnaB-like_N_sf"/>
</dbReference>
<evidence type="ECO:0000256" key="5">
    <source>
        <dbReference type="ARBA" id="ARBA00022741"/>
    </source>
</evidence>
<reference evidence="14 15" key="1">
    <citation type="submission" date="2017-07" db="EMBL/GenBank/DDBJ databases">
        <title>Genomes of Fischerella (Mastigocladus) sp. strains.</title>
        <authorList>
            <person name="Miller S.R."/>
        </authorList>
    </citation>
    <scope>NUCLEOTIDE SEQUENCE [LARGE SCALE GENOMIC DNA]</scope>
    <source>
        <strain evidence="14 15">CCMEE 5318</strain>
    </source>
</reference>
<evidence type="ECO:0000256" key="3">
    <source>
        <dbReference type="ARBA" id="ARBA00022515"/>
    </source>
</evidence>
<dbReference type="GO" id="GO:0005829">
    <property type="term" value="C:cytosol"/>
    <property type="evidence" value="ECO:0007669"/>
    <property type="project" value="TreeGrafter"/>
</dbReference>
<dbReference type="PANTHER" id="PTHR30153">
    <property type="entry name" value="REPLICATIVE DNA HELICASE DNAB"/>
    <property type="match status" value="1"/>
</dbReference>
<gene>
    <name evidence="14" type="ORF">CEN46_25400</name>
</gene>
<comment type="caution">
    <text evidence="14">The sequence shown here is derived from an EMBL/GenBank/DDBJ whole genome shotgun (WGS) entry which is preliminary data.</text>
</comment>
<evidence type="ECO:0000259" key="13">
    <source>
        <dbReference type="Pfam" id="PF00772"/>
    </source>
</evidence>
<accession>A0A2N6L4L2</accession>
<keyword evidence="4" id="KW-0235">DNA replication</keyword>
<evidence type="ECO:0000256" key="7">
    <source>
        <dbReference type="ARBA" id="ARBA00022806"/>
    </source>
</evidence>
<dbReference type="AlphaFoldDB" id="A0A2N6L4L2"/>
<dbReference type="GO" id="GO:0005524">
    <property type="term" value="F:ATP binding"/>
    <property type="evidence" value="ECO:0007669"/>
    <property type="project" value="UniProtKB-KW"/>
</dbReference>
<dbReference type="GO" id="GO:1990077">
    <property type="term" value="C:primosome complex"/>
    <property type="evidence" value="ECO:0007669"/>
    <property type="project" value="UniProtKB-KW"/>
</dbReference>
<evidence type="ECO:0000256" key="8">
    <source>
        <dbReference type="ARBA" id="ARBA00022840"/>
    </source>
</evidence>
<dbReference type="Proteomes" id="UP000235081">
    <property type="component" value="Unassembled WGS sequence"/>
</dbReference>
<dbReference type="SUPFAM" id="SSF48024">
    <property type="entry name" value="N-terminal domain of DnaB helicase"/>
    <property type="match status" value="1"/>
</dbReference>
<evidence type="ECO:0000256" key="1">
    <source>
        <dbReference type="ARBA" id="ARBA00008428"/>
    </source>
</evidence>
<evidence type="ECO:0000256" key="2">
    <source>
        <dbReference type="ARBA" id="ARBA00011643"/>
    </source>
</evidence>
<protein>
    <recommendedName>
        <fullName evidence="11">DNA 5'-3' helicase</fullName>
        <ecNumber evidence="11">5.6.2.3</ecNumber>
    </recommendedName>
</protein>
<evidence type="ECO:0000313" key="14">
    <source>
        <dbReference type="EMBL" id="PMB15879.1"/>
    </source>
</evidence>
<evidence type="ECO:0000313" key="15">
    <source>
        <dbReference type="Proteomes" id="UP000235081"/>
    </source>
</evidence>
<dbReference type="FunFam" id="1.10.860.10:FF:000001">
    <property type="entry name" value="Replicative DNA helicase"/>
    <property type="match status" value="1"/>
</dbReference>
<dbReference type="PANTHER" id="PTHR30153:SF2">
    <property type="entry name" value="REPLICATIVE DNA HELICASE"/>
    <property type="match status" value="1"/>
</dbReference>
<keyword evidence="7 14" id="KW-0347">Helicase</keyword>
<dbReference type="Pfam" id="PF00772">
    <property type="entry name" value="DnaB"/>
    <property type="match status" value="1"/>
</dbReference>
<dbReference type="RefSeq" id="WP_276527093.1">
    <property type="nucleotide sequence ID" value="NZ_NMQE01000918.1"/>
</dbReference>
<dbReference type="EMBL" id="NMQE01000918">
    <property type="protein sequence ID" value="PMB15879.1"/>
    <property type="molecule type" value="Genomic_DNA"/>
</dbReference>
<organism evidence="14 15">
    <name type="scientific">Fischerella thermalis CCMEE 5318</name>
    <dbReference type="NCBI Taxonomy" id="2019666"/>
    <lineage>
        <taxon>Bacteria</taxon>
        <taxon>Bacillati</taxon>
        <taxon>Cyanobacteriota</taxon>
        <taxon>Cyanophyceae</taxon>
        <taxon>Nostocales</taxon>
        <taxon>Hapalosiphonaceae</taxon>
        <taxon>Fischerella</taxon>
    </lineage>
</organism>